<dbReference type="SMART" id="SM00248">
    <property type="entry name" value="ANK"/>
    <property type="match status" value="2"/>
</dbReference>
<dbReference type="Proteomes" id="UP001152795">
    <property type="component" value="Unassembled WGS sequence"/>
</dbReference>
<comment type="caution">
    <text evidence="3">The sequence shown here is derived from an EMBL/GenBank/DDBJ whole genome shotgun (WGS) entry which is preliminary data.</text>
</comment>
<dbReference type="PROSITE" id="PS50297">
    <property type="entry name" value="ANK_REP_REGION"/>
    <property type="match status" value="1"/>
</dbReference>
<organism evidence="3 4">
    <name type="scientific">Paramuricea clavata</name>
    <name type="common">Red gorgonian</name>
    <name type="synonym">Violescent sea-whip</name>
    <dbReference type="NCBI Taxonomy" id="317549"/>
    <lineage>
        <taxon>Eukaryota</taxon>
        <taxon>Metazoa</taxon>
        <taxon>Cnidaria</taxon>
        <taxon>Anthozoa</taxon>
        <taxon>Octocorallia</taxon>
        <taxon>Malacalcyonacea</taxon>
        <taxon>Plexauridae</taxon>
        <taxon>Paramuricea</taxon>
    </lineage>
</organism>
<accession>A0A7D9JTE8</accession>
<dbReference type="InterPro" id="IPR002110">
    <property type="entry name" value="Ankyrin_rpt"/>
</dbReference>
<dbReference type="AlphaFoldDB" id="A0A7D9JTE8"/>
<keyword evidence="4" id="KW-1185">Reference proteome</keyword>
<keyword evidence="2" id="KW-0040">ANK repeat</keyword>
<name>A0A7D9JTE8_PARCT</name>
<protein>
    <submittedName>
        <fullName evidence="3">Ankyrin repeat domain-containing 62</fullName>
    </submittedName>
</protein>
<evidence type="ECO:0000256" key="2">
    <source>
        <dbReference type="ARBA" id="ARBA00023043"/>
    </source>
</evidence>
<evidence type="ECO:0000313" key="3">
    <source>
        <dbReference type="EMBL" id="CAB4034918.1"/>
    </source>
</evidence>
<dbReference type="OrthoDB" id="9995210at2759"/>
<reference evidence="3" key="1">
    <citation type="submission" date="2020-04" db="EMBL/GenBank/DDBJ databases">
        <authorList>
            <person name="Alioto T."/>
            <person name="Alioto T."/>
            <person name="Gomez Garrido J."/>
        </authorList>
    </citation>
    <scope>NUCLEOTIDE SEQUENCE</scope>
    <source>
        <strain evidence="3">A484AB</strain>
    </source>
</reference>
<keyword evidence="1" id="KW-0677">Repeat</keyword>
<evidence type="ECO:0000256" key="1">
    <source>
        <dbReference type="ARBA" id="ARBA00022737"/>
    </source>
</evidence>
<proteinExistence type="predicted"/>
<dbReference type="PANTHER" id="PTHR24198">
    <property type="entry name" value="ANKYRIN REPEAT AND PROTEIN KINASE DOMAIN-CONTAINING PROTEIN"/>
    <property type="match status" value="1"/>
</dbReference>
<sequence length="475" mass="54563">MWNFTVRGLVVPNVDGIEDLFESKETAEEPQHSLKDVKVQDTFIDSDNPISDMSEKDFNDRLTKQDFSEKKKPNNATTNGTAAIIEEFGTEFGVPCEHAKEYLPFDDTNKVFNIEAARKHHVFLASLKEHKKEMAETIRILKNAEKELQFNVIEENDNDNVNDDLDNVHFTDINKQKVNAKFDNVFKNMMKRMWEAQQGDEEKFENFIGWLHSHRNAWENVKDFNGRTLIHAAVENDNLSMVKTLVCAGVNINAKERCGATALTIAVIKKNEEMCKFLLENFAICDDHFFPTIPSPHVIARKLELGVANLMDEKSKAEIATNIKLWETVQNTEEIEQQESVSENDQSDRNDEAYRYERKSSLTLFVGDQGTKKSREAFNVHPTTKHKEQDPFPDQLKAAHFVLERKFVTPDLSRSKVEQFGDPKKTPIPISNIDAYDAGKRKVIQNFEQKKFSLYGISIEQNDSDKSDNEEMDSN</sequence>
<dbReference type="PROSITE" id="PS50088">
    <property type="entry name" value="ANK_REPEAT"/>
    <property type="match status" value="1"/>
</dbReference>
<gene>
    <name evidence="3" type="ORF">PACLA_8A013342</name>
</gene>
<dbReference type="InterPro" id="IPR036770">
    <property type="entry name" value="Ankyrin_rpt-contain_sf"/>
</dbReference>
<dbReference type="EMBL" id="CACRXK020020533">
    <property type="protein sequence ID" value="CAB4034918.1"/>
    <property type="molecule type" value="Genomic_DNA"/>
</dbReference>
<dbReference type="Pfam" id="PF12796">
    <property type="entry name" value="Ank_2"/>
    <property type="match status" value="1"/>
</dbReference>
<dbReference type="Gene3D" id="1.25.40.20">
    <property type="entry name" value="Ankyrin repeat-containing domain"/>
    <property type="match status" value="1"/>
</dbReference>
<dbReference type="PANTHER" id="PTHR24198:SF165">
    <property type="entry name" value="ANKYRIN REPEAT-CONTAINING PROTEIN-RELATED"/>
    <property type="match status" value="1"/>
</dbReference>
<dbReference type="SUPFAM" id="SSF48403">
    <property type="entry name" value="Ankyrin repeat"/>
    <property type="match status" value="1"/>
</dbReference>
<evidence type="ECO:0000313" key="4">
    <source>
        <dbReference type="Proteomes" id="UP001152795"/>
    </source>
</evidence>